<reference evidence="1 4" key="2">
    <citation type="submission" date="2023-11" db="EMBL/GenBank/DDBJ databases">
        <title>MicrobeMod: A computational toolkit for identifying prokaryotic methylation and restriction-modification with nanopore sequencing.</title>
        <authorList>
            <person name="Crits-Christoph A."/>
            <person name="Kang S.C."/>
            <person name="Lee H."/>
            <person name="Ostrov N."/>
        </authorList>
    </citation>
    <scope>NUCLEOTIDE SEQUENCE [LARGE SCALE GENOMIC DNA]</scope>
    <source>
        <strain evidence="1 4">ATCC 29145</strain>
    </source>
</reference>
<gene>
    <name evidence="2" type="ORF">D3868_26925</name>
    <name evidence="1" type="ORF">SIM66_01745</name>
</gene>
<dbReference type="EMBL" id="CP032342">
    <property type="protein sequence ID" value="QCO12670.1"/>
    <property type="molecule type" value="Genomic_DNA"/>
</dbReference>
<proteinExistence type="predicted"/>
<keyword evidence="2" id="KW-0614">Plasmid</keyword>
<dbReference type="Proteomes" id="UP000298774">
    <property type="component" value="Plasmid p3"/>
</dbReference>
<evidence type="ECO:0000313" key="3">
    <source>
        <dbReference type="Proteomes" id="UP000298774"/>
    </source>
</evidence>
<reference evidence="2 3" key="1">
    <citation type="submission" date="2018-09" db="EMBL/GenBank/DDBJ databases">
        <title>Whole genome based analysis of evolution and adaptive divergence in Indian and Brazilian strains of Azospirillum brasilense.</title>
        <authorList>
            <person name="Singh C."/>
            <person name="Tripathi A.K."/>
        </authorList>
    </citation>
    <scope>NUCLEOTIDE SEQUENCE [LARGE SCALE GENOMIC DNA]</scope>
    <source>
        <strain evidence="2 3">MTCC4038</strain>
        <plasmid evidence="2 3">p3</plasmid>
    </source>
</reference>
<protein>
    <submittedName>
        <fullName evidence="2">Uncharacterized protein</fullName>
    </submittedName>
</protein>
<keyword evidence="4" id="KW-1185">Reference proteome</keyword>
<dbReference type="RefSeq" id="WP_035681703.1">
    <property type="nucleotide sequence ID" value="NZ_CP032342.1"/>
</dbReference>
<dbReference type="AlphaFoldDB" id="A0A4D8QUA2"/>
<dbReference type="EMBL" id="JAWXYC010000001">
    <property type="protein sequence ID" value="MDX5949933.1"/>
    <property type="molecule type" value="Genomic_DNA"/>
</dbReference>
<geneLocation type="plasmid" evidence="2 3">
    <name>p3</name>
</geneLocation>
<organism evidence="2 3">
    <name type="scientific">Azospirillum brasilense</name>
    <dbReference type="NCBI Taxonomy" id="192"/>
    <lineage>
        <taxon>Bacteria</taxon>
        <taxon>Pseudomonadati</taxon>
        <taxon>Pseudomonadota</taxon>
        <taxon>Alphaproteobacteria</taxon>
        <taxon>Rhodospirillales</taxon>
        <taxon>Azospirillaceae</taxon>
        <taxon>Azospirillum</taxon>
    </lineage>
</organism>
<evidence type="ECO:0000313" key="2">
    <source>
        <dbReference type="EMBL" id="QCO12670.1"/>
    </source>
</evidence>
<name>A0A4D8QUA2_AZOBR</name>
<sequence>MDNLTARVGWINHADTATLTALHPGPDTLGVERLQIKHVARYHEQTGPELAVRADLHAGKPVDAVVLPLVNAGPAATLRVRAAATAADLAAAPLYTYAGPGHVDDAHNYAIHLLPATVTARVWEVAVTDPDREVSRAGRLVLAPLHRFAFNFKANWGVRWEDLSEERDGAGGQMYSRAGPRRRVLSAEFGEMTRRERDKVALEIERLAGKTGDILMVARPNAPNLAHYTVWGKPVDTGGVNESRLGIFTKTFQIKERRF</sequence>
<dbReference type="Proteomes" id="UP001277471">
    <property type="component" value="Unassembled WGS sequence"/>
</dbReference>
<evidence type="ECO:0000313" key="1">
    <source>
        <dbReference type="EMBL" id="MDX5949933.1"/>
    </source>
</evidence>
<evidence type="ECO:0000313" key="4">
    <source>
        <dbReference type="Proteomes" id="UP001277471"/>
    </source>
</evidence>
<accession>A0A4D8QUA2</accession>
<dbReference type="GeneID" id="56447663"/>